<dbReference type="Proteomes" id="UP000187406">
    <property type="component" value="Unassembled WGS sequence"/>
</dbReference>
<sequence>DLQCLEHCRMDTRAFFKLCDLLTTHGKLKESKNMNIQEMVATFLYIIGHDEKFRVKRQLMRSMETVSRQFHAVLNVVLRLQDILLKKPEPVPENSTDESSQSQCGKKGGTKRRWRRVEDAKLVECLIELVNVGGWKGDNGTFKSRFSVQEKWMEEKLPGCGLKASPHIETLKKHYGAIAEMLGPECSGFGWDDANKCIIAD</sequence>
<evidence type="ECO:0000313" key="3">
    <source>
        <dbReference type="EMBL" id="GAV89598.1"/>
    </source>
</evidence>
<gene>
    <name evidence="3" type="ORF">CFOL_v3_33012</name>
</gene>
<feature type="region of interest" description="Disordered" evidence="1">
    <location>
        <begin position="89"/>
        <end position="110"/>
    </location>
</feature>
<accession>A0A1Q3DBE7</accession>
<evidence type="ECO:0000259" key="2">
    <source>
        <dbReference type="Pfam" id="PF26138"/>
    </source>
</evidence>
<comment type="caution">
    <text evidence="3">The sequence shown here is derived from an EMBL/GenBank/DDBJ whole genome shotgun (WGS) entry which is preliminary data.</text>
</comment>
<dbReference type="AlphaFoldDB" id="A0A1Q3DBE7"/>
<dbReference type="OrthoDB" id="1002434at2759"/>
<dbReference type="PANTHER" id="PTHR46250">
    <property type="entry name" value="MYB/SANT-LIKE DNA-BINDING DOMAIN PROTEIN-RELATED"/>
    <property type="match status" value="1"/>
</dbReference>
<feature type="domain" description="DUF8040" evidence="2">
    <location>
        <begin position="3"/>
        <end position="78"/>
    </location>
</feature>
<name>A0A1Q3DBE7_CEPFO</name>
<keyword evidence="4" id="KW-1185">Reference proteome</keyword>
<evidence type="ECO:0000313" key="4">
    <source>
        <dbReference type="Proteomes" id="UP000187406"/>
    </source>
</evidence>
<dbReference type="PANTHER" id="PTHR46250:SF18">
    <property type="entry name" value="MYB_SANT-LIKE DOMAIN-CONTAINING PROTEIN"/>
    <property type="match status" value="1"/>
</dbReference>
<dbReference type="InParanoid" id="A0A1Q3DBE7"/>
<proteinExistence type="predicted"/>
<feature type="compositionally biased region" description="Polar residues" evidence="1">
    <location>
        <begin position="93"/>
        <end position="104"/>
    </location>
</feature>
<feature type="non-terminal residue" evidence="3">
    <location>
        <position position="201"/>
    </location>
</feature>
<dbReference type="Pfam" id="PF26138">
    <property type="entry name" value="DUF8040"/>
    <property type="match status" value="1"/>
</dbReference>
<dbReference type="InterPro" id="IPR058353">
    <property type="entry name" value="DUF8040"/>
</dbReference>
<dbReference type="STRING" id="3775.A0A1Q3DBE7"/>
<feature type="non-terminal residue" evidence="3">
    <location>
        <position position="1"/>
    </location>
</feature>
<evidence type="ECO:0000256" key="1">
    <source>
        <dbReference type="SAM" id="MobiDB-lite"/>
    </source>
</evidence>
<organism evidence="3 4">
    <name type="scientific">Cephalotus follicularis</name>
    <name type="common">Albany pitcher plant</name>
    <dbReference type="NCBI Taxonomy" id="3775"/>
    <lineage>
        <taxon>Eukaryota</taxon>
        <taxon>Viridiplantae</taxon>
        <taxon>Streptophyta</taxon>
        <taxon>Embryophyta</taxon>
        <taxon>Tracheophyta</taxon>
        <taxon>Spermatophyta</taxon>
        <taxon>Magnoliopsida</taxon>
        <taxon>eudicotyledons</taxon>
        <taxon>Gunneridae</taxon>
        <taxon>Pentapetalae</taxon>
        <taxon>rosids</taxon>
        <taxon>fabids</taxon>
        <taxon>Oxalidales</taxon>
        <taxon>Cephalotaceae</taxon>
        <taxon>Cephalotus</taxon>
    </lineage>
</organism>
<dbReference type="EMBL" id="BDDD01005614">
    <property type="protein sequence ID" value="GAV89598.1"/>
    <property type="molecule type" value="Genomic_DNA"/>
</dbReference>
<protein>
    <recommendedName>
        <fullName evidence="2">DUF8040 domain-containing protein</fullName>
    </recommendedName>
</protein>
<reference evidence="4" key="1">
    <citation type="submission" date="2016-04" db="EMBL/GenBank/DDBJ databases">
        <title>Cephalotus genome sequencing.</title>
        <authorList>
            <person name="Fukushima K."/>
            <person name="Hasebe M."/>
            <person name="Fang X."/>
        </authorList>
    </citation>
    <scope>NUCLEOTIDE SEQUENCE [LARGE SCALE GENOMIC DNA]</scope>
    <source>
        <strain evidence="4">cv. St1</strain>
    </source>
</reference>